<proteinExistence type="predicted"/>
<dbReference type="PATRIC" id="fig|470.1359.peg.3189"/>
<accession>A0A0H4VBD5</accession>
<evidence type="ECO:0000313" key="1">
    <source>
        <dbReference type="EMBL" id="ALX38475.1"/>
    </source>
</evidence>
<gene>
    <name evidence="1" type="primary">gtr100</name>
</gene>
<protein>
    <submittedName>
        <fullName evidence="1">Gtr100</fullName>
    </submittedName>
</protein>
<name>A0A0H4VBD5_ACIBA</name>
<organism evidence="1">
    <name type="scientific">Acinetobacter baumannii</name>
    <dbReference type="NCBI Taxonomy" id="470"/>
    <lineage>
        <taxon>Bacteria</taxon>
        <taxon>Pseudomonadati</taxon>
        <taxon>Pseudomonadota</taxon>
        <taxon>Gammaproteobacteria</taxon>
        <taxon>Moraxellales</taxon>
        <taxon>Moraxellaceae</taxon>
        <taxon>Acinetobacter</taxon>
        <taxon>Acinetobacter calcoaceticus/baumannii complex</taxon>
    </lineage>
</organism>
<dbReference type="AlphaFoldDB" id="A0A0H4VBD5"/>
<reference evidence="1" key="1">
    <citation type="submission" date="2015-08" db="EMBL/GenBank/DDBJ databases">
        <title>Repeated local emergence of carbapenem resistant Acinetobacter baumannii in a single hospital ward.</title>
        <authorList>
            <person name="Schultz M.B."/>
            <person name="Tan D.P."/>
            <person name="Hoang N.T."/>
            <person name="Ingle D."/>
            <person name="Hawkey J."/>
            <person name="Edwards D."/>
            <person name="Kenyon J.J."/>
            <person name="Hall R.M."/>
            <person name="Fournier-Level A."/>
            <person name="Baker S."/>
            <person name="Holt K.E."/>
        </authorList>
    </citation>
    <scope>NUCLEOTIDE SEQUENCE</scope>
    <source>
        <strain evidence="1">BAL_173</strain>
    </source>
</reference>
<dbReference type="RefSeq" id="WP_002063363.1">
    <property type="nucleotide sequence ID" value="NZ_AP024415.1"/>
</dbReference>
<dbReference type="EMBL" id="KT359616">
    <property type="protein sequence ID" value="ALX38475.1"/>
    <property type="molecule type" value="Genomic_DNA"/>
</dbReference>
<sequence length="361" mass="42787">MCLKNKKYEIIKKAIENEISVDNYLFEKLNYGSKKLSIFKMLRFKDKIPLWISVLSSILIPIYFAIEFFVFFGRSRNTSNLENDQYFLSFSNSPKVIAIYEEYASDIEFLQCINNKVYCFVGYLSPLVILKSFIHSIILYFKMIFFVNIKYYLHLTAIFELILFYEFVIVLNKRNINKICVVNHYDRWLTVLSNIGNFDIEIIQHGILTENYVVKHKIPNISFLKVFDKSQLSIFLKNILEGIPNKIDYMKISLDINFSDKCEVLIISNPFFINQELLLYKFLKDKGIKVFFRPHPLYINEEIKSVVENDELCLGKRFPYPNVCLCNESTLGKEYEAMGFKVLWWNQNTDFHKIWNLVNNA</sequence>